<name>A0A356LFB9_9BURK</name>
<evidence type="ECO:0000313" key="1">
    <source>
        <dbReference type="EMBL" id="HBP29185.1"/>
    </source>
</evidence>
<sequence>MRVLKRRAFAKWQLREKLPDAVLCWAVMKMEHGLIDVGLGGRLYKKRVPGAGCGKSRRYRTLLSARIGTRYIFLHGFSKSEQSNISLKEKQALSYAGKLFLALSDDDLVLALQAGVLQELHCDRKNH</sequence>
<dbReference type="AlphaFoldDB" id="A0A356LFB9"/>
<proteinExistence type="predicted"/>
<evidence type="ECO:0008006" key="3">
    <source>
        <dbReference type="Google" id="ProtNLM"/>
    </source>
</evidence>
<evidence type="ECO:0000313" key="2">
    <source>
        <dbReference type="Proteomes" id="UP000264036"/>
    </source>
</evidence>
<dbReference type="Pfam" id="PF06296">
    <property type="entry name" value="RelE"/>
    <property type="match status" value="1"/>
</dbReference>
<dbReference type="EMBL" id="DOEK01000016">
    <property type="protein sequence ID" value="HBP29185.1"/>
    <property type="molecule type" value="Genomic_DNA"/>
</dbReference>
<organism evidence="1 2">
    <name type="scientific">Advenella kashmirensis</name>
    <dbReference type="NCBI Taxonomy" id="310575"/>
    <lineage>
        <taxon>Bacteria</taxon>
        <taxon>Pseudomonadati</taxon>
        <taxon>Pseudomonadota</taxon>
        <taxon>Betaproteobacteria</taxon>
        <taxon>Burkholderiales</taxon>
        <taxon>Alcaligenaceae</taxon>
    </lineage>
</organism>
<protein>
    <recommendedName>
        <fullName evidence="3">Type II toxin-antitoxin system RelE/ParE family toxin</fullName>
    </recommendedName>
</protein>
<gene>
    <name evidence="1" type="ORF">DD666_07195</name>
</gene>
<dbReference type="InterPro" id="IPR009387">
    <property type="entry name" value="HigB-2"/>
</dbReference>
<dbReference type="Proteomes" id="UP000264036">
    <property type="component" value="Unassembled WGS sequence"/>
</dbReference>
<accession>A0A356LFB9</accession>
<comment type="caution">
    <text evidence="1">The sequence shown here is derived from an EMBL/GenBank/DDBJ whole genome shotgun (WGS) entry which is preliminary data.</text>
</comment>
<reference evidence="1 2" key="1">
    <citation type="journal article" date="2018" name="Nat. Biotechnol.">
        <title>A standardized bacterial taxonomy based on genome phylogeny substantially revises the tree of life.</title>
        <authorList>
            <person name="Parks D.H."/>
            <person name="Chuvochina M."/>
            <person name="Waite D.W."/>
            <person name="Rinke C."/>
            <person name="Skarshewski A."/>
            <person name="Chaumeil P.A."/>
            <person name="Hugenholtz P."/>
        </authorList>
    </citation>
    <scope>NUCLEOTIDE SEQUENCE [LARGE SCALE GENOMIC DNA]</scope>
    <source>
        <strain evidence="1">UBA10707</strain>
    </source>
</reference>